<sequence length="113" mass="12838">MLRTWGHFDMELSERAVAMVEPRLSMTSRCFTLFLDLNELDSYDTPARVRLTAWLQSLRQRTDAIHVSTRSRLVSMGVAVANLALEGALLRYGPDNRARYDAALQQATHRKSA</sequence>
<keyword evidence="2" id="KW-1185">Reference proteome</keyword>
<evidence type="ECO:0000313" key="2">
    <source>
        <dbReference type="Proteomes" id="UP000019678"/>
    </source>
</evidence>
<accession>A0A017TGW0</accession>
<reference evidence="1 2" key="1">
    <citation type="submission" date="2013-05" db="EMBL/GenBank/DDBJ databases">
        <title>Genome assembly of Chondromyces apiculatus DSM 436.</title>
        <authorList>
            <person name="Sharma G."/>
            <person name="Khatri I."/>
            <person name="Kaur C."/>
            <person name="Mayilraj S."/>
            <person name="Subramanian S."/>
        </authorList>
    </citation>
    <scope>NUCLEOTIDE SEQUENCE [LARGE SCALE GENOMIC DNA]</scope>
    <source>
        <strain evidence="1 2">DSM 436</strain>
    </source>
</reference>
<gene>
    <name evidence="1" type="ORF">CAP_7052</name>
</gene>
<protein>
    <recommendedName>
        <fullName evidence="3">STAS domain-containing protein</fullName>
    </recommendedName>
</protein>
<proteinExistence type="predicted"/>
<dbReference type="Proteomes" id="UP000019678">
    <property type="component" value="Unassembled WGS sequence"/>
</dbReference>
<dbReference type="EMBL" id="ASRX01000006">
    <property type="protein sequence ID" value="EYF08030.1"/>
    <property type="molecule type" value="Genomic_DNA"/>
</dbReference>
<evidence type="ECO:0008006" key="3">
    <source>
        <dbReference type="Google" id="ProtNLM"/>
    </source>
</evidence>
<comment type="caution">
    <text evidence="1">The sequence shown here is derived from an EMBL/GenBank/DDBJ whole genome shotgun (WGS) entry which is preliminary data.</text>
</comment>
<name>A0A017TGW0_9BACT</name>
<dbReference type="AlphaFoldDB" id="A0A017TGW0"/>
<evidence type="ECO:0000313" key="1">
    <source>
        <dbReference type="EMBL" id="EYF08030.1"/>
    </source>
</evidence>
<organism evidence="1 2">
    <name type="scientific">Chondromyces apiculatus DSM 436</name>
    <dbReference type="NCBI Taxonomy" id="1192034"/>
    <lineage>
        <taxon>Bacteria</taxon>
        <taxon>Pseudomonadati</taxon>
        <taxon>Myxococcota</taxon>
        <taxon>Polyangia</taxon>
        <taxon>Polyangiales</taxon>
        <taxon>Polyangiaceae</taxon>
        <taxon>Chondromyces</taxon>
    </lineage>
</organism>